<feature type="region of interest" description="Disordered" evidence="1">
    <location>
        <begin position="21"/>
        <end position="87"/>
    </location>
</feature>
<dbReference type="EnsemblPlants" id="ORGLA06G0233600.1">
    <property type="protein sequence ID" value="ORGLA06G0233600.1"/>
    <property type="gene ID" value="ORGLA06G0233600"/>
</dbReference>
<sequence length="216" mass="23661">MLAWIRRRRRRQGWIHRAPSFVRPRSRRSTASRVGSDGRGGSGDLRRLSAPADADPPPLPWIRRRRRREGLIRRPSSSLHPRSRRSARARRRVVCRLLLHVRRLSHHLQAAFAVGSDVMGGSSSSLQSQLCLGVREETGGGEGQNGGGGEGGGGGRIHQPNDEGAPVVQEHGNHRPGHDVAAGRRAGHRPRCRGARLQHTGLATEVGAFSCSREKI</sequence>
<dbReference type="Gramene" id="ORGLA06G0233600.1">
    <property type="protein sequence ID" value="ORGLA06G0233600.1"/>
    <property type="gene ID" value="ORGLA06G0233600"/>
</dbReference>
<gene>
    <name evidence="2" type="primary">LOC127776135</name>
</gene>
<feature type="compositionally biased region" description="Basic and acidic residues" evidence="1">
    <location>
        <begin position="171"/>
        <end position="182"/>
    </location>
</feature>
<name>I1Q5C3_ORYGL</name>
<reference evidence="2 3" key="2">
    <citation type="submission" date="2018-04" db="EMBL/GenBank/DDBJ databases">
        <title>OglaRS2 (Oryza glaberrima Reference Sequence Version 2).</title>
        <authorList>
            <person name="Zhang J."/>
            <person name="Kudrna D."/>
            <person name="Lee S."/>
            <person name="Talag J."/>
            <person name="Rajasekar S."/>
            <person name="Wing R.A."/>
        </authorList>
    </citation>
    <scope>NUCLEOTIDE SEQUENCE [LARGE SCALE GENOMIC DNA]</scope>
    <source>
        <strain evidence="2 3">cv. IRGC 96717</strain>
    </source>
</reference>
<keyword evidence="3" id="KW-1185">Reference proteome</keyword>
<dbReference type="HOGENOM" id="CLU_1279410_0_0_1"/>
<dbReference type="AlphaFoldDB" id="I1Q5C3"/>
<reference evidence="2" key="1">
    <citation type="submission" date="2015-06" db="UniProtKB">
        <authorList>
            <consortium name="EnsemblPlants"/>
        </authorList>
    </citation>
    <scope>IDENTIFICATION</scope>
</reference>
<proteinExistence type="predicted"/>
<evidence type="ECO:0000313" key="2">
    <source>
        <dbReference type="EnsemblPlants" id="ORGLA06G0233600.1"/>
    </source>
</evidence>
<accession>I1Q5C3</accession>
<dbReference type="STRING" id="4538.I1Q5C3"/>
<evidence type="ECO:0000313" key="3">
    <source>
        <dbReference type="Proteomes" id="UP000007306"/>
    </source>
</evidence>
<organism evidence="2 3">
    <name type="scientific">Oryza glaberrima</name>
    <name type="common">African rice</name>
    <dbReference type="NCBI Taxonomy" id="4538"/>
    <lineage>
        <taxon>Eukaryota</taxon>
        <taxon>Viridiplantae</taxon>
        <taxon>Streptophyta</taxon>
        <taxon>Embryophyta</taxon>
        <taxon>Tracheophyta</taxon>
        <taxon>Spermatophyta</taxon>
        <taxon>Magnoliopsida</taxon>
        <taxon>Liliopsida</taxon>
        <taxon>Poales</taxon>
        <taxon>Poaceae</taxon>
        <taxon>BOP clade</taxon>
        <taxon>Oryzoideae</taxon>
        <taxon>Oryzeae</taxon>
        <taxon>Oryzinae</taxon>
        <taxon>Oryza</taxon>
    </lineage>
</organism>
<feature type="compositionally biased region" description="Gly residues" evidence="1">
    <location>
        <begin position="140"/>
        <end position="156"/>
    </location>
</feature>
<feature type="region of interest" description="Disordered" evidence="1">
    <location>
        <begin position="136"/>
        <end position="189"/>
    </location>
</feature>
<protein>
    <submittedName>
        <fullName evidence="2">Uncharacterized protein</fullName>
    </submittedName>
</protein>
<dbReference type="Proteomes" id="UP000007306">
    <property type="component" value="Chromosome 6"/>
</dbReference>
<evidence type="ECO:0000256" key="1">
    <source>
        <dbReference type="SAM" id="MobiDB-lite"/>
    </source>
</evidence>